<protein>
    <recommendedName>
        <fullName evidence="5">GDP-L-fucose synthase</fullName>
        <ecNumber evidence="5">1.1.1.271</ecNumber>
    </recommendedName>
    <alternativeName>
        <fullName evidence="5">GDP-4-keto-6-deoxy-D-mannose-3,5-epimerase-4-reductase</fullName>
    </alternativeName>
</protein>
<feature type="binding site" evidence="5">
    <location>
        <position position="185"/>
    </location>
    <ligand>
        <name>substrate</name>
    </ligand>
</feature>
<dbReference type="InterPro" id="IPR001509">
    <property type="entry name" value="Epimerase_deHydtase"/>
</dbReference>
<evidence type="ECO:0000259" key="6">
    <source>
        <dbReference type="Pfam" id="PF01370"/>
    </source>
</evidence>
<dbReference type="PANTHER" id="PTHR43238">
    <property type="entry name" value="GDP-L-FUCOSE SYNTHASE"/>
    <property type="match status" value="1"/>
</dbReference>
<evidence type="ECO:0000256" key="3">
    <source>
        <dbReference type="ARBA" id="ARBA00023002"/>
    </source>
</evidence>
<dbReference type="InterPro" id="IPR036291">
    <property type="entry name" value="NAD(P)-bd_dom_sf"/>
</dbReference>
<keyword evidence="5" id="KW-0511">Multifunctional enzyme</keyword>
<comment type="caution">
    <text evidence="5">Lacks conserved residue(s) required for the propagation of feature annotation.</text>
</comment>
<keyword evidence="8" id="KW-1185">Reference proteome</keyword>
<sequence length="308" mass="34257">MKRVLLTGGTGMVGRNVAEHAAAADYELIAPDSRELDLRNQSAVDSYLLKLQPDIVIHAAGRVGGIQANIREPVVFLLDNLDMGRNIVGAARNAGVKRLINLGSSCMYPRETHNPIPEDAVLTGALEPTNEGYALAKIATARLCDYISKESPEYQYKTLLPCNLFGRHDKFDPRHSHMVPAIIHKLHQAKLSDAPQVDIWGDGTARREFMYSGDLADCIWQAVDRFDNLPSMMNVGLGHDLTVNEYYRAAADVIGYQGEFVHDLTKPVGMRQKMVDVSRASAWGWQAKTSIVEGLRLTYQYYIQEISK</sequence>
<comment type="function">
    <text evidence="5">Catalyzes the two-step NADP-dependent conversion of GDP-4-dehydro-6-deoxy-D-mannose to GDP-fucose, involving an epimerase and a reductase reaction.</text>
</comment>
<dbReference type="PANTHER" id="PTHR43238:SF1">
    <property type="entry name" value="GDP-L-FUCOSE SYNTHASE"/>
    <property type="match status" value="1"/>
</dbReference>
<accession>A0ABW7HA53</accession>
<keyword evidence="2 5" id="KW-0521">NADP</keyword>
<feature type="binding site" evidence="5">
    <location>
        <position position="177"/>
    </location>
    <ligand>
        <name>NADP(+)</name>
        <dbReference type="ChEBI" id="CHEBI:58349"/>
    </ligand>
</feature>
<dbReference type="Gene3D" id="3.40.50.720">
    <property type="entry name" value="NAD(P)-binding Rossmann-like Domain"/>
    <property type="match status" value="1"/>
</dbReference>
<reference evidence="7 8" key="1">
    <citation type="submission" date="2024-08" db="EMBL/GenBank/DDBJ databases">
        <authorList>
            <person name="Lu H."/>
        </authorList>
    </citation>
    <scope>NUCLEOTIDE SEQUENCE [LARGE SCALE GENOMIC DNA]</scope>
    <source>
        <strain evidence="7 8">BYS78W</strain>
    </source>
</reference>
<keyword evidence="4 5" id="KW-0413">Isomerase</keyword>
<dbReference type="Gene3D" id="3.90.25.10">
    <property type="entry name" value="UDP-galactose 4-epimerase, domain 1"/>
    <property type="match status" value="1"/>
</dbReference>
<gene>
    <name evidence="5" type="primary">fcl</name>
    <name evidence="7" type="ORF">ACG04R_08950</name>
</gene>
<name>A0ABW7HA53_9BURK</name>
<feature type="site" description="Important for catalytic activity" evidence="5">
    <location>
        <position position="104"/>
    </location>
</feature>
<feature type="active site" description="Proton donor/acceptor" evidence="5">
    <location>
        <position position="133"/>
    </location>
</feature>
<comment type="pathway">
    <text evidence="5">Nucleotide-sugar biosynthesis; GDP-L-fucose biosynthesis via de novo pathway; GDP-L-fucose from GDP-alpha-D-mannose: step 2/2.</text>
</comment>
<feature type="binding site" evidence="5">
    <location>
        <begin position="161"/>
        <end position="164"/>
    </location>
    <ligand>
        <name>NADP(+)</name>
        <dbReference type="ChEBI" id="CHEBI:58349"/>
    </ligand>
</feature>
<comment type="catalytic activity">
    <reaction evidence="5">
        <text>GDP-beta-L-fucose + NADP(+) = GDP-4-dehydro-alpha-D-rhamnose + NADPH + H(+)</text>
        <dbReference type="Rhea" id="RHEA:18885"/>
        <dbReference type="ChEBI" id="CHEBI:15378"/>
        <dbReference type="ChEBI" id="CHEBI:57273"/>
        <dbReference type="ChEBI" id="CHEBI:57783"/>
        <dbReference type="ChEBI" id="CHEBI:57964"/>
        <dbReference type="ChEBI" id="CHEBI:58349"/>
        <dbReference type="EC" id="1.1.1.271"/>
    </reaction>
</comment>
<proteinExistence type="inferred from homology"/>
<dbReference type="CDD" id="cd05239">
    <property type="entry name" value="GDP_FS_SDR_e"/>
    <property type="match status" value="1"/>
</dbReference>
<evidence type="ECO:0000256" key="4">
    <source>
        <dbReference type="ARBA" id="ARBA00023235"/>
    </source>
</evidence>
<feature type="binding site" evidence="5">
    <location>
        <position position="207"/>
    </location>
    <ligand>
        <name>substrate</name>
    </ligand>
</feature>
<dbReference type="Proteomes" id="UP001606134">
    <property type="component" value="Unassembled WGS sequence"/>
</dbReference>
<keyword evidence="3 5" id="KW-0560">Oxidoreductase</keyword>
<organism evidence="7 8">
    <name type="scientific">Pelomonas candidula</name>
    <dbReference type="NCBI Taxonomy" id="3299025"/>
    <lineage>
        <taxon>Bacteria</taxon>
        <taxon>Pseudomonadati</taxon>
        <taxon>Pseudomonadota</taxon>
        <taxon>Betaproteobacteria</taxon>
        <taxon>Burkholderiales</taxon>
        <taxon>Sphaerotilaceae</taxon>
        <taxon>Roseateles</taxon>
    </lineage>
</organism>
<comment type="caution">
    <text evidence="7">The sequence shown here is derived from an EMBL/GenBank/DDBJ whole genome shotgun (WGS) entry which is preliminary data.</text>
</comment>
<dbReference type="EMBL" id="JBIGIC010000004">
    <property type="protein sequence ID" value="MFG6486797.1"/>
    <property type="molecule type" value="Genomic_DNA"/>
</dbReference>
<dbReference type="InterPro" id="IPR028614">
    <property type="entry name" value="GDP_fucose/colitose_synth"/>
</dbReference>
<feature type="site" description="Important for catalytic activity" evidence="5">
    <location>
        <position position="106"/>
    </location>
</feature>
<dbReference type="HAMAP" id="MF_00956">
    <property type="entry name" value="GDP_fucose_synth"/>
    <property type="match status" value="1"/>
</dbReference>
<evidence type="ECO:0000256" key="5">
    <source>
        <dbReference type="HAMAP-Rule" id="MF_00956"/>
    </source>
</evidence>
<comment type="similarity">
    <text evidence="1 5">Belongs to the NAD(P)-dependent epimerase/dehydratase family. Fucose synthase subfamily.</text>
</comment>
<dbReference type="RefSeq" id="WP_394408392.1">
    <property type="nucleotide sequence ID" value="NZ_JBIGIC010000004.1"/>
</dbReference>
<feature type="binding site" evidence="5">
    <location>
        <begin position="102"/>
        <end position="105"/>
    </location>
    <ligand>
        <name>NADP(+)</name>
        <dbReference type="ChEBI" id="CHEBI:58349"/>
    </ligand>
</feature>
<feature type="binding site" evidence="5">
    <location>
        <position position="137"/>
    </location>
    <ligand>
        <name>NADP(+)</name>
        <dbReference type="ChEBI" id="CHEBI:58349"/>
    </ligand>
</feature>
<evidence type="ECO:0000256" key="2">
    <source>
        <dbReference type="ARBA" id="ARBA00022857"/>
    </source>
</evidence>
<dbReference type="Pfam" id="PF01370">
    <property type="entry name" value="Epimerase"/>
    <property type="match status" value="1"/>
</dbReference>
<dbReference type="EC" id="1.1.1.271" evidence="5"/>
<feature type="binding site" evidence="5">
    <location>
        <begin position="8"/>
        <end position="14"/>
    </location>
    <ligand>
        <name>NADP(+)</name>
        <dbReference type="ChEBI" id="CHEBI:58349"/>
    </ligand>
</feature>
<evidence type="ECO:0000256" key="1">
    <source>
        <dbReference type="ARBA" id="ARBA00005959"/>
    </source>
</evidence>
<feature type="binding site" evidence="5">
    <location>
        <position position="200"/>
    </location>
    <ligand>
        <name>substrate</name>
    </ligand>
</feature>
<dbReference type="SUPFAM" id="SSF51735">
    <property type="entry name" value="NAD(P)-binding Rossmann-fold domains"/>
    <property type="match status" value="1"/>
</dbReference>
<evidence type="ECO:0000313" key="7">
    <source>
        <dbReference type="EMBL" id="MFG6486797.1"/>
    </source>
</evidence>
<feature type="domain" description="NAD-dependent epimerase/dehydratase" evidence="6">
    <location>
        <begin position="4"/>
        <end position="236"/>
    </location>
</feature>
<evidence type="ECO:0000313" key="8">
    <source>
        <dbReference type="Proteomes" id="UP001606134"/>
    </source>
</evidence>